<gene>
    <name evidence="14" type="ORF">BU61_1707</name>
</gene>
<keyword evidence="12" id="KW-0472">Membrane</keyword>
<dbReference type="InterPro" id="IPR036396">
    <property type="entry name" value="Cyt_P450_sf"/>
</dbReference>
<keyword evidence="7" id="KW-0492">Microsome</keyword>
<evidence type="ECO:0000256" key="12">
    <source>
        <dbReference type="ARBA" id="ARBA00023136"/>
    </source>
</evidence>
<evidence type="ECO:0000256" key="4">
    <source>
        <dbReference type="ARBA" id="ARBA00010617"/>
    </source>
</evidence>
<proteinExistence type="inferred from homology"/>
<keyword evidence="9" id="KW-0408">Iron</keyword>
<evidence type="ECO:0000256" key="11">
    <source>
        <dbReference type="ARBA" id="ARBA00023098"/>
    </source>
</evidence>
<evidence type="ECO:0000256" key="5">
    <source>
        <dbReference type="ARBA" id="ARBA00022723"/>
    </source>
</evidence>
<evidence type="ECO:0000256" key="6">
    <source>
        <dbReference type="ARBA" id="ARBA00022824"/>
    </source>
</evidence>
<dbReference type="Proteomes" id="UP001165941">
    <property type="component" value="Unassembled WGS sequence"/>
</dbReference>
<dbReference type="Gene3D" id="1.10.630.10">
    <property type="entry name" value="Cytochrome P450"/>
    <property type="match status" value="1"/>
</dbReference>
<evidence type="ECO:0000256" key="9">
    <source>
        <dbReference type="ARBA" id="ARBA00023004"/>
    </source>
</evidence>
<evidence type="ECO:0000256" key="10">
    <source>
        <dbReference type="ARBA" id="ARBA00023033"/>
    </source>
</evidence>
<name>A0ABX0S0T7_PONBL</name>
<reference evidence="14" key="1">
    <citation type="submission" date="2018-05" db="EMBL/GenBank/DDBJ databases">
        <authorList>
            <person name="Pedro S.L.S."/>
            <person name="Freitas R.C."/>
            <person name="Barreto A.S."/>
            <person name="Lima A.O.S."/>
        </authorList>
    </citation>
    <scope>NUCLEOTIDE SEQUENCE</scope>
    <source>
        <strain evidence="14">BP203</strain>
        <tissue evidence="14">Muscle</tissue>
    </source>
</reference>
<keyword evidence="15" id="KW-1185">Reference proteome</keyword>
<evidence type="ECO:0000256" key="8">
    <source>
        <dbReference type="ARBA" id="ARBA00023002"/>
    </source>
</evidence>
<keyword evidence="8" id="KW-0560">Oxidoreductase</keyword>
<dbReference type="SUPFAM" id="SSF48264">
    <property type="entry name" value="Cytochrome P450"/>
    <property type="match status" value="1"/>
</dbReference>
<keyword evidence="5" id="KW-0479">Metal-binding</keyword>
<comment type="cofactor">
    <cofactor evidence="1">
        <name>heme</name>
        <dbReference type="ChEBI" id="CHEBI:30413"/>
    </cofactor>
</comment>
<comment type="similarity">
    <text evidence="4">Belongs to the cytochrome P450 family.</text>
</comment>
<dbReference type="PANTHER" id="PTHR24286">
    <property type="entry name" value="CYTOCHROME P450 26"/>
    <property type="match status" value="1"/>
</dbReference>
<dbReference type="Pfam" id="PF00067">
    <property type="entry name" value="p450"/>
    <property type="match status" value="1"/>
</dbReference>
<keyword evidence="10" id="KW-0503">Monooxygenase</keyword>
<organism evidence="14 15">
    <name type="scientific">Pontoporia blainvillei</name>
    <name type="common">Franciscana</name>
    <name type="synonym">Delphinus blainvillei</name>
    <dbReference type="NCBI Taxonomy" id="48723"/>
    <lineage>
        <taxon>Eukaryota</taxon>
        <taxon>Metazoa</taxon>
        <taxon>Chordata</taxon>
        <taxon>Craniata</taxon>
        <taxon>Vertebrata</taxon>
        <taxon>Euteleostomi</taxon>
        <taxon>Mammalia</taxon>
        <taxon>Eutheria</taxon>
        <taxon>Laurasiatheria</taxon>
        <taxon>Artiodactyla</taxon>
        <taxon>Whippomorpha</taxon>
        <taxon>Cetacea</taxon>
        <taxon>Odontoceti</taxon>
        <taxon>Pontoporiidae</taxon>
        <taxon>Pontoporia</taxon>
    </lineage>
</organism>
<evidence type="ECO:0000256" key="3">
    <source>
        <dbReference type="ARBA" id="ARBA00004406"/>
    </source>
</evidence>
<evidence type="ECO:0000256" key="7">
    <source>
        <dbReference type="ARBA" id="ARBA00022848"/>
    </source>
</evidence>
<dbReference type="PANTHER" id="PTHR24286:SF177">
    <property type="entry name" value="CYTOCHROME P450 26B1"/>
    <property type="match status" value="1"/>
</dbReference>
<accession>A0ABX0S0T7</accession>
<comment type="subcellular location">
    <subcellularLocation>
        <location evidence="3">Endoplasmic reticulum membrane</location>
        <topology evidence="3">Peripheral membrane protein</topology>
    </subcellularLocation>
    <subcellularLocation>
        <location evidence="2">Microsome membrane</location>
        <topology evidence="2">Peripheral membrane protein</topology>
    </subcellularLocation>
</comment>
<evidence type="ECO:0000256" key="2">
    <source>
        <dbReference type="ARBA" id="ARBA00004174"/>
    </source>
</evidence>
<keyword evidence="11" id="KW-0443">Lipid metabolism</keyword>
<sequence length="334" mass="36807">MATSPADLLAAGLPSPRALPLFGAHDFLGFQKGMPAQVTLHEALESYLPKIQLVIQDTLRAWSSHPEAINVYQEAQKLTFRMAIRVLLGFSIPEEDLGHLFEVYQQFVENVFSLPVDLPFSGYRRGIQARQTLQKGLEKAIREKLQCTQGKDYSDALDILIESSKEHGEEMTMQELKDGTLELIFAAYATTASASTSLIMQLLKHPAVLEKLREELRAQGILHSGGCPCEGTLRLSTLSGLHYLDCVIKEVMRLFTPVSGGYRTVLQTFELDVRLGPWAVGWGVGRWERPAPCGVPQPHGETVLAFRELSGQWEGPSRDPAPDAGSDAAQLGVL</sequence>
<dbReference type="EMBL" id="PGGH01056345">
    <property type="protein sequence ID" value="NIG58712.1"/>
    <property type="molecule type" value="Genomic_DNA"/>
</dbReference>
<evidence type="ECO:0000256" key="13">
    <source>
        <dbReference type="SAM" id="MobiDB-lite"/>
    </source>
</evidence>
<evidence type="ECO:0000313" key="14">
    <source>
        <dbReference type="EMBL" id="NIG58712.1"/>
    </source>
</evidence>
<feature type="region of interest" description="Disordered" evidence="13">
    <location>
        <begin position="312"/>
        <end position="334"/>
    </location>
</feature>
<keyword evidence="6" id="KW-0256">Endoplasmic reticulum</keyword>
<dbReference type="InterPro" id="IPR001128">
    <property type="entry name" value="Cyt_P450"/>
</dbReference>
<evidence type="ECO:0000313" key="15">
    <source>
        <dbReference type="Proteomes" id="UP001165941"/>
    </source>
</evidence>
<evidence type="ECO:0000256" key="1">
    <source>
        <dbReference type="ARBA" id="ARBA00001971"/>
    </source>
</evidence>
<comment type="caution">
    <text evidence="14">The sequence shown here is derived from an EMBL/GenBank/DDBJ whole genome shotgun (WGS) entry which is preliminary data.</text>
</comment>
<protein>
    <submittedName>
        <fullName evidence="14">Cytochrome P450 26B1-like isoform X2</fullName>
    </submittedName>
</protein>